<reference evidence="1" key="2">
    <citation type="journal article" date="2015" name="Fish Shellfish Immunol.">
        <title>Early steps in the European eel (Anguilla anguilla)-Vibrio vulnificus interaction in the gills: Role of the RtxA13 toxin.</title>
        <authorList>
            <person name="Callol A."/>
            <person name="Pajuelo D."/>
            <person name="Ebbesson L."/>
            <person name="Teles M."/>
            <person name="MacKenzie S."/>
            <person name="Amaro C."/>
        </authorList>
    </citation>
    <scope>NUCLEOTIDE SEQUENCE</scope>
</reference>
<evidence type="ECO:0000313" key="1">
    <source>
        <dbReference type="EMBL" id="JAH19398.1"/>
    </source>
</evidence>
<reference evidence="1" key="1">
    <citation type="submission" date="2014-11" db="EMBL/GenBank/DDBJ databases">
        <authorList>
            <person name="Amaro Gonzalez C."/>
        </authorList>
    </citation>
    <scope>NUCLEOTIDE SEQUENCE</scope>
</reference>
<proteinExistence type="predicted"/>
<organism evidence="1">
    <name type="scientific">Anguilla anguilla</name>
    <name type="common">European freshwater eel</name>
    <name type="synonym">Muraena anguilla</name>
    <dbReference type="NCBI Taxonomy" id="7936"/>
    <lineage>
        <taxon>Eukaryota</taxon>
        <taxon>Metazoa</taxon>
        <taxon>Chordata</taxon>
        <taxon>Craniata</taxon>
        <taxon>Vertebrata</taxon>
        <taxon>Euteleostomi</taxon>
        <taxon>Actinopterygii</taxon>
        <taxon>Neopterygii</taxon>
        <taxon>Teleostei</taxon>
        <taxon>Anguilliformes</taxon>
        <taxon>Anguillidae</taxon>
        <taxon>Anguilla</taxon>
    </lineage>
</organism>
<dbReference type="AlphaFoldDB" id="A0A0E9QTH7"/>
<protein>
    <submittedName>
        <fullName evidence="1">Uncharacterized protein</fullName>
    </submittedName>
</protein>
<name>A0A0E9QTH7_ANGAN</name>
<accession>A0A0E9QTH7</accession>
<sequence length="40" mass="4422">MLKPMQCQHLSLGPPCHSILPHCIAIISSKPSQKIKPMDI</sequence>
<dbReference type="EMBL" id="GBXM01089179">
    <property type="protein sequence ID" value="JAH19398.1"/>
    <property type="molecule type" value="Transcribed_RNA"/>
</dbReference>